<organism evidence="1 2">
    <name type="scientific">Gordonia phage Bachita</name>
    <dbReference type="NCBI Taxonomy" id="1838061"/>
    <lineage>
        <taxon>Viruses</taxon>
        <taxon>Duplodnaviria</taxon>
        <taxon>Heunggongvirae</taxon>
        <taxon>Uroviricota</taxon>
        <taxon>Caudoviricetes</taxon>
        <taxon>Smoothievirus</taxon>
        <taxon>Smoothievirus bachita</taxon>
    </lineage>
</organism>
<protein>
    <submittedName>
        <fullName evidence="1">Uncharacterized protein</fullName>
    </submittedName>
</protein>
<evidence type="ECO:0000313" key="1">
    <source>
        <dbReference type="EMBL" id="ANA86687.1"/>
    </source>
</evidence>
<dbReference type="EMBL" id="KU998247">
    <property type="protein sequence ID" value="ANA86687.1"/>
    <property type="molecule type" value="Genomic_DNA"/>
</dbReference>
<sequence>MSYITVRFEFKDHQPFDDEPIYRQLCCARRVDTDLDDKSIERVTESLGQSDQWHTASFSILEAMESTGSVSL</sequence>
<evidence type="ECO:0000313" key="2">
    <source>
        <dbReference type="Proteomes" id="UP000201796"/>
    </source>
</evidence>
<dbReference type="Proteomes" id="UP000201796">
    <property type="component" value="Segment"/>
</dbReference>
<dbReference type="GeneID" id="28802587"/>
<keyword evidence="2" id="KW-1185">Reference proteome</keyword>
<reference evidence="1 2" key="1">
    <citation type="submission" date="2016-03" db="EMBL/GenBank/DDBJ databases">
        <authorList>
            <person name="Montgomery M.T."/>
            <person name="Guerrero C.A."/>
            <person name="Mavrich T.N."/>
            <person name="Pope W.H."/>
            <person name="Garlena R.A."/>
            <person name="Russell D.A."/>
            <person name="Jacobs-Sera D."/>
            <person name="Hendrix R.W."/>
            <person name="Hatfull G.F."/>
        </authorList>
    </citation>
    <scope>NUCLEOTIDE SEQUENCE [LARGE SCALE GENOMIC DNA]</scope>
</reference>
<dbReference type="RefSeq" id="YP_009276121.1">
    <property type="nucleotide sequence ID" value="NC_030936.1"/>
</dbReference>
<proteinExistence type="predicted"/>
<name>A0A166YAU4_9CAUD</name>
<accession>A0A166YAU4</accession>
<gene>
    <name evidence="1" type="primary">2</name>
    <name evidence="1" type="ORF">PBI_BACHITA_2</name>
</gene>
<dbReference type="KEGG" id="vg:28802587"/>